<name>A0A3B9QTV5_9CORY</name>
<protein>
    <submittedName>
        <fullName evidence="1">Carbohydrate kinase</fullName>
    </submittedName>
</protein>
<evidence type="ECO:0000313" key="2">
    <source>
        <dbReference type="Proteomes" id="UP000260925"/>
    </source>
</evidence>
<reference evidence="1 2" key="1">
    <citation type="journal article" date="2018" name="Nat. Biotechnol.">
        <title>A standardized bacterial taxonomy based on genome phylogeny substantially revises the tree of life.</title>
        <authorList>
            <person name="Parks D.H."/>
            <person name="Chuvochina M."/>
            <person name="Waite D.W."/>
            <person name="Rinke C."/>
            <person name="Skarshewski A."/>
            <person name="Chaumeil P.A."/>
            <person name="Hugenholtz P."/>
        </authorList>
    </citation>
    <scope>NUCLEOTIDE SEQUENCE [LARGE SCALE GENOMIC DNA]</scope>
    <source>
        <strain evidence="1">UBA9851</strain>
    </source>
</reference>
<accession>A0A3B9QTV5</accession>
<gene>
    <name evidence="1" type="ORF">DCL06_05180</name>
</gene>
<dbReference type="Proteomes" id="UP000260925">
    <property type="component" value="Unassembled WGS sequence"/>
</dbReference>
<organism evidence="1 2">
    <name type="scientific">Corynebacterium variabile</name>
    <dbReference type="NCBI Taxonomy" id="1727"/>
    <lineage>
        <taxon>Bacteria</taxon>
        <taxon>Bacillati</taxon>
        <taxon>Actinomycetota</taxon>
        <taxon>Actinomycetes</taxon>
        <taxon>Mycobacteriales</taxon>
        <taxon>Corynebacteriaceae</taxon>
        <taxon>Corynebacterium</taxon>
    </lineage>
</organism>
<dbReference type="EMBL" id="DMDD01000116">
    <property type="protein sequence ID" value="HAF72378.1"/>
    <property type="molecule type" value="Genomic_DNA"/>
</dbReference>
<keyword evidence="1" id="KW-0808">Transferase</keyword>
<evidence type="ECO:0000313" key="1">
    <source>
        <dbReference type="EMBL" id="HAF72378.1"/>
    </source>
</evidence>
<keyword evidence="1" id="KW-0418">Kinase</keyword>
<dbReference type="AlphaFoldDB" id="A0A3B9QTV5"/>
<comment type="caution">
    <text evidence="1">The sequence shown here is derived from an EMBL/GenBank/DDBJ whole genome shotgun (WGS) entry which is preliminary data.</text>
</comment>
<dbReference type="GO" id="GO:0016301">
    <property type="term" value="F:kinase activity"/>
    <property type="evidence" value="ECO:0007669"/>
    <property type="project" value="UniProtKB-KW"/>
</dbReference>
<sequence length="27" mass="2752">DATREPEVLADAALVALSVARKAGVDN</sequence>
<proteinExistence type="predicted"/>
<feature type="non-terminal residue" evidence="1">
    <location>
        <position position="1"/>
    </location>
</feature>